<accession>A0A1Y3YS90</accession>
<evidence type="ECO:0000256" key="7">
    <source>
        <dbReference type="SAM" id="SignalP"/>
    </source>
</evidence>
<dbReference type="PANTHER" id="PTHR37322">
    <property type="match status" value="1"/>
</dbReference>
<feature type="chain" id="PRO_5012101900" evidence="7">
    <location>
        <begin position="22"/>
        <end position="796"/>
    </location>
</feature>
<dbReference type="Gene3D" id="2.70.98.10">
    <property type="match status" value="1"/>
</dbReference>
<dbReference type="Gene3D" id="2.60.220.10">
    <property type="entry name" value="Polysaccharide lyase family 8-like, C-terminal"/>
    <property type="match status" value="1"/>
</dbReference>
<dbReference type="InterPro" id="IPR039174">
    <property type="entry name" value="Chondroitin_ABC_lyase"/>
</dbReference>
<dbReference type="GO" id="GO:0030246">
    <property type="term" value="F:carbohydrate binding"/>
    <property type="evidence" value="ECO:0007669"/>
    <property type="project" value="InterPro"/>
</dbReference>
<dbReference type="Proteomes" id="UP000195386">
    <property type="component" value="Unassembled WGS sequence"/>
</dbReference>
<evidence type="ECO:0000259" key="8">
    <source>
        <dbReference type="Pfam" id="PF02278"/>
    </source>
</evidence>
<dbReference type="InterPro" id="IPR015177">
    <property type="entry name" value="Lyase_catalyt"/>
</dbReference>
<dbReference type="EMBL" id="NFII01000009">
    <property type="protein sequence ID" value="OUO00705.1"/>
    <property type="molecule type" value="Genomic_DNA"/>
</dbReference>
<dbReference type="Gene3D" id="1.50.10.100">
    <property type="entry name" value="Chondroitin AC/alginate lyase"/>
    <property type="match status" value="1"/>
</dbReference>
<dbReference type="InterPro" id="IPR008929">
    <property type="entry name" value="Chondroitin_lyas"/>
</dbReference>
<dbReference type="SUPFAM" id="SSF49863">
    <property type="entry name" value="Hyaluronate lyase-like, C-terminal domain"/>
    <property type="match status" value="1"/>
</dbReference>
<dbReference type="GO" id="GO:0005576">
    <property type="term" value="C:extracellular region"/>
    <property type="evidence" value="ECO:0007669"/>
    <property type="project" value="InterPro"/>
</dbReference>
<organism evidence="10 11">
    <name type="scientific">Bacteroides clarus</name>
    <dbReference type="NCBI Taxonomy" id="626929"/>
    <lineage>
        <taxon>Bacteria</taxon>
        <taxon>Pseudomonadati</taxon>
        <taxon>Bacteroidota</taxon>
        <taxon>Bacteroidia</taxon>
        <taxon>Bacteroidales</taxon>
        <taxon>Bacteroidaceae</taxon>
        <taxon>Bacteroides</taxon>
    </lineage>
</organism>
<protein>
    <submittedName>
        <fullName evidence="10">Chondroitinase</fullName>
    </submittedName>
</protein>
<dbReference type="PANTHER" id="PTHR37322:SF3">
    <property type="entry name" value="CHONDROITIN SULFATE ABC EXOLYASE"/>
    <property type="match status" value="1"/>
</dbReference>
<keyword evidence="5" id="KW-0456">Lyase</keyword>
<evidence type="ECO:0000256" key="6">
    <source>
        <dbReference type="SAM" id="MobiDB-lite"/>
    </source>
</evidence>
<dbReference type="InterPro" id="IPR003159">
    <property type="entry name" value="Lyase_8_central_dom"/>
</dbReference>
<comment type="caution">
    <text evidence="10">The sequence shown here is derived from an EMBL/GenBank/DDBJ whole genome shotgun (WGS) entry which is preliminary data.</text>
</comment>
<feature type="signal peptide" evidence="7">
    <location>
        <begin position="1"/>
        <end position="21"/>
    </location>
</feature>
<feature type="region of interest" description="Disordered" evidence="6">
    <location>
        <begin position="22"/>
        <end position="41"/>
    </location>
</feature>
<dbReference type="GO" id="GO:0005975">
    <property type="term" value="P:carbohydrate metabolic process"/>
    <property type="evidence" value="ECO:0007669"/>
    <property type="project" value="InterPro"/>
</dbReference>
<dbReference type="AlphaFoldDB" id="A0A1Y3YS90"/>
<feature type="domain" description="Polysaccharide lyase family 8 central" evidence="8">
    <location>
        <begin position="371"/>
        <end position="649"/>
    </location>
</feature>
<dbReference type="InterPro" id="IPR014718">
    <property type="entry name" value="GH-type_carb-bd"/>
</dbReference>
<dbReference type="InterPro" id="IPR011071">
    <property type="entry name" value="Lyase_8-like_C"/>
</dbReference>
<evidence type="ECO:0000256" key="2">
    <source>
        <dbReference type="ARBA" id="ARBA00006699"/>
    </source>
</evidence>
<reference evidence="11" key="1">
    <citation type="submission" date="2017-04" db="EMBL/GenBank/DDBJ databases">
        <title>Function of individual gut microbiota members based on whole genome sequencing of pure cultures obtained from chicken caecum.</title>
        <authorList>
            <person name="Medvecky M."/>
            <person name="Cejkova D."/>
            <person name="Polansky O."/>
            <person name="Karasova D."/>
            <person name="Kubasova T."/>
            <person name="Cizek A."/>
            <person name="Rychlik I."/>
        </authorList>
    </citation>
    <scope>NUCLEOTIDE SEQUENCE [LARGE SCALE GENOMIC DNA]</scope>
    <source>
        <strain evidence="11">An43</strain>
    </source>
</reference>
<name>A0A1Y3YS90_9BACE</name>
<evidence type="ECO:0000256" key="3">
    <source>
        <dbReference type="ARBA" id="ARBA00011245"/>
    </source>
</evidence>
<comment type="subunit">
    <text evidence="3">Monomer.</text>
</comment>
<dbReference type="GO" id="GO:0006027">
    <property type="term" value="P:glycosaminoglycan catabolic process"/>
    <property type="evidence" value="ECO:0007669"/>
    <property type="project" value="InterPro"/>
</dbReference>
<evidence type="ECO:0000259" key="9">
    <source>
        <dbReference type="Pfam" id="PF09093"/>
    </source>
</evidence>
<evidence type="ECO:0000256" key="4">
    <source>
        <dbReference type="ARBA" id="ARBA00022837"/>
    </source>
</evidence>
<evidence type="ECO:0000256" key="5">
    <source>
        <dbReference type="ARBA" id="ARBA00023239"/>
    </source>
</evidence>
<evidence type="ECO:0000313" key="11">
    <source>
        <dbReference type="Proteomes" id="UP000195386"/>
    </source>
</evidence>
<proteinExistence type="inferred from homology"/>
<evidence type="ECO:0000256" key="1">
    <source>
        <dbReference type="ARBA" id="ARBA00001913"/>
    </source>
</evidence>
<comment type="similarity">
    <text evidence="2">Belongs to the polysaccharide lyase 8 family.</text>
</comment>
<keyword evidence="7" id="KW-0732">Signal</keyword>
<dbReference type="Pfam" id="PF02278">
    <property type="entry name" value="Lyase_8"/>
    <property type="match status" value="1"/>
</dbReference>
<dbReference type="GO" id="GO:0016837">
    <property type="term" value="F:carbon-oxygen lyase activity, acting on polysaccharides"/>
    <property type="evidence" value="ECO:0007669"/>
    <property type="project" value="UniProtKB-ARBA"/>
</dbReference>
<evidence type="ECO:0000313" key="10">
    <source>
        <dbReference type="EMBL" id="OUO00705.1"/>
    </source>
</evidence>
<keyword evidence="4" id="KW-0106">Calcium</keyword>
<comment type="cofactor">
    <cofactor evidence="1">
        <name>Ca(2+)</name>
        <dbReference type="ChEBI" id="CHEBI:29108"/>
    </cofactor>
</comment>
<sequence length="796" mass="88640">MKNFLGLFLLLSLAGQPHAQASEATDNSIPSAVTHQSGNTSDTSIEDLLKLRKKYPLKPVKATKTEVQRAIDFIKTFDTAKMETVKIEDTRKLAAAIRALAYAAQENLPEGSEFSPYLDRVLNDGVIERIPAFPYNSYTDVRVVPVDFLSALPVCTSEQQGRLIESVKGLMEFYKLNQKDAILKRTVNSDYLYNVLPHLFVCALHNPDNAQAAEDLRSFSRYLSACTQYVPGEKDILKPDGTGFHHKTHYNGYMYSYRTWVEYMGRLKGTAFRITRDAYQRMSKAIVSVYLMATSSASDTEHFYANSLAGRHPLYGLDVNFSKALFRELVEIGGDMDGKEFDPELAAYYNAFFKTDHYKGVAPRKLDGFYQFNYSPAGVYRQANWVATMRCPTTRFWGGEIYNKTNRFGRYQSHGTLEVLYEGSLAASGYPYKDKKSAEKGGWDWNVMPGTTTVHYTDWKSMLPNGNNADRFDQWSHTTNFAGALAWGDCGLFAAAFDQDDKWGSQRFVPTHLSFCKSVFAIDGMLFCMGSGVSAQGEYPDEWITATNLFQSVTDGKASTIVNGKPLTEGDSLSIASSKDTWIVNPCSTGYFIPAGNDPLIVRYGKQTTPSSFGLTEQGMGTMTAAKAYLLHGAKPAQKKYQFLVVPATTGERMRADAKRFVRKGGIFEVKQQQDSLHIVKHTPSHTTAYALFAPATGLNEGALLASDTELLLLERITGKQLSIAVCNPDLRPQSDKYFGWVSTPTTATLTFHGTWTLDKTSAAEALSVTHTDGQTRVTVVLEDGFPRYLNFIEKK</sequence>
<dbReference type="Pfam" id="PF09093">
    <property type="entry name" value="Lyase_catalyt"/>
    <property type="match status" value="1"/>
</dbReference>
<feature type="domain" description="Lyase catalytic" evidence="9">
    <location>
        <begin position="188"/>
        <end position="351"/>
    </location>
</feature>
<dbReference type="SUPFAM" id="SSF74650">
    <property type="entry name" value="Galactose mutarotase-like"/>
    <property type="match status" value="1"/>
</dbReference>
<gene>
    <name evidence="10" type="ORF">B5F97_10760</name>
</gene>
<dbReference type="SUPFAM" id="SSF48230">
    <property type="entry name" value="Chondroitin AC/alginate lyase"/>
    <property type="match status" value="1"/>
</dbReference>
<dbReference type="InterPro" id="IPR011013">
    <property type="entry name" value="Gal_mutarotase_sf_dom"/>
</dbReference>
<dbReference type="RefSeq" id="WP_087426262.1">
    <property type="nucleotide sequence ID" value="NZ_NFII01000009.1"/>
</dbReference>